<proteinExistence type="predicted"/>
<dbReference type="STRING" id="205917.A0A4Y9YY48"/>
<feature type="transmembrane region" description="Helical" evidence="1">
    <location>
        <begin position="154"/>
        <end position="180"/>
    </location>
</feature>
<accession>A0A4Y9YY48</accession>
<reference evidence="2 3" key="1">
    <citation type="submission" date="2019-02" db="EMBL/GenBank/DDBJ databases">
        <title>Genome sequencing of the rare red list fungi Dentipellis fragilis.</title>
        <authorList>
            <person name="Buettner E."/>
            <person name="Kellner H."/>
        </authorList>
    </citation>
    <scope>NUCLEOTIDE SEQUENCE [LARGE SCALE GENOMIC DNA]</scope>
    <source>
        <strain evidence="2 3">DSM 105465</strain>
    </source>
</reference>
<evidence type="ECO:0000313" key="2">
    <source>
        <dbReference type="EMBL" id="TFY66491.1"/>
    </source>
</evidence>
<comment type="caution">
    <text evidence="2">The sequence shown here is derived from an EMBL/GenBank/DDBJ whole genome shotgun (WGS) entry which is preliminary data.</text>
</comment>
<sequence>MADSLVSSGGPLKPADLLAVLRDILITKYFFAASLTVLLYDHILTLPAEVSGLNIEIVAIITLPAGADSLDKKENIPCTPFSRCVIMLVRVYALYGRNKLVAAGLSIILVAQTATGIWQVTVPGATPVFDSFLYSDEYHFCTYAPPTNMARASSVYMCMSLAYDTAVFGLTLSRTSYMFWKHEGRGPKSRSLVDGLIRDGGLYFASIFSINLAWVIMIFYAPPGLHDVAAMPSSSMTMVLIGRITLNLRVRVYERLDEDTTPANDIPLSQLRSIRSPCAPVPMGRVSPLSPAQARPHAGVVSSIVRIGRSDTEGSHKGSRWHRSMPIEVVKLQEIVDLDE</sequence>
<feature type="transmembrane region" description="Helical" evidence="1">
    <location>
        <begin position="100"/>
        <end position="120"/>
    </location>
</feature>
<gene>
    <name evidence="2" type="ORF">EVG20_g4605</name>
</gene>
<evidence type="ECO:0000313" key="3">
    <source>
        <dbReference type="Proteomes" id="UP000298327"/>
    </source>
</evidence>
<keyword evidence="1" id="KW-1133">Transmembrane helix</keyword>
<keyword evidence="1" id="KW-0812">Transmembrane</keyword>
<evidence type="ECO:0000256" key="1">
    <source>
        <dbReference type="SAM" id="Phobius"/>
    </source>
</evidence>
<keyword evidence="1" id="KW-0472">Membrane</keyword>
<organism evidence="2 3">
    <name type="scientific">Dentipellis fragilis</name>
    <dbReference type="NCBI Taxonomy" id="205917"/>
    <lineage>
        <taxon>Eukaryota</taxon>
        <taxon>Fungi</taxon>
        <taxon>Dikarya</taxon>
        <taxon>Basidiomycota</taxon>
        <taxon>Agaricomycotina</taxon>
        <taxon>Agaricomycetes</taxon>
        <taxon>Russulales</taxon>
        <taxon>Hericiaceae</taxon>
        <taxon>Dentipellis</taxon>
    </lineage>
</organism>
<name>A0A4Y9YY48_9AGAM</name>
<keyword evidence="3" id="KW-1185">Reference proteome</keyword>
<dbReference type="EMBL" id="SEOQ01000243">
    <property type="protein sequence ID" value="TFY66491.1"/>
    <property type="molecule type" value="Genomic_DNA"/>
</dbReference>
<dbReference type="AlphaFoldDB" id="A0A4Y9YY48"/>
<dbReference type="OrthoDB" id="2745134at2759"/>
<protein>
    <submittedName>
        <fullName evidence="2">Uncharacterized protein</fullName>
    </submittedName>
</protein>
<feature type="transmembrane region" description="Helical" evidence="1">
    <location>
        <begin position="201"/>
        <end position="222"/>
    </location>
</feature>
<dbReference type="Proteomes" id="UP000298327">
    <property type="component" value="Unassembled WGS sequence"/>
</dbReference>